<dbReference type="Proteomes" id="UP000749559">
    <property type="component" value="Unassembled WGS sequence"/>
</dbReference>
<dbReference type="PANTHER" id="PTHR47824:SF3">
    <property type="entry name" value="UBIQUITIN-LIKE DOMAIN-CONTAINING PROTEIN"/>
    <property type="match status" value="1"/>
</dbReference>
<keyword evidence="3" id="KW-1185">Reference proteome</keyword>
<evidence type="ECO:0000256" key="1">
    <source>
        <dbReference type="SAM" id="MobiDB-lite"/>
    </source>
</evidence>
<dbReference type="OrthoDB" id="20889at2759"/>
<name>A0A8J1XIB9_OWEFU</name>
<dbReference type="PANTHER" id="PTHR47824">
    <property type="entry name" value="UBIQUITIN-LIKE DOMAIN-CONTAINING PROTEIN"/>
    <property type="match status" value="1"/>
</dbReference>
<dbReference type="InterPro" id="IPR036465">
    <property type="entry name" value="vWFA_dom_sf"/>
</dbReference>
<comment type="caution">
    <text evidence="2">The sequence shown here is derived from an EMBL/GenBank/DDBJ whole genome shotgun (WGS) entry which is preliminary data.</text>
</comment>
<evidence type="ECO:0000313" key="2">
    <source>
        <dbReference type="EMBL" id="CAH1800252.1"/>
    </source>
</evidence>
<dbReference type="EMBL" id="CAIIXF020000011">
    <property type="protein sequence ID" value="CAH1800252.1"/>
    <property type="molecule type" value="Genomic_DNA"/>
</dbReference>
<dbReference type="AlphaFoldDB" id="A0A8J1XIB9"/>
<proteinExistence type="predicted"/>
<dbReference type="CDD" id="cd00198">
    <property type="entry name" value="vWFA"/>
    <property type="match status" value="1"/>
</dbReference>
<accession>A0A8J1XIB9</accession>
<feature type="region of interest" description="Disordered" evidence="1">
    <location>
        <begin position="121"/>
        <end position="209"/>
    </location>
</feature>
<evidence type="ECO:0000313" key="3">
    <source>
        <dbReference type="Proteomes" id="UP000749559"/>
    </source>
</evidence>
<gene>
    <name evidence="2" type="ORF">OFUS_LOCUS24165</name>
</gene>
<feature type="compositionally biased region" description="Low complexity" evidence="1">
    <location>
        <begin position="144"/>
        <end position="163"/>
    </location>
</feature>
<dbReference type="SUPFAM" id="SSF53300">
    <property type="entry name" value="vWA-like"/>
    <property type="match status" value="1"/>
</dbReference>
<sequence length="562" mass="61701">MPPKRKAGTDGRFKTIKVTAKTPIKDLVASKKLVFEKGRGFYQLTKPEIIQDNKEIVARRKSDGSFISGDTVRSALSIPADAAVKKFKLDLSKLPDFDVFIQSTSYNRALMPNTEFLYDVGGPDTSATGDDAEDEPPVKKTKGKAAAPKATKKAAAPKTAAPKGRGRGKKAAEEPTAEAADDEDEETSPSSPTKPKSTVPPPGAGGPIEIVFTFDTTGSMYPALGQVRSNVQNMIKRLNKEIPGIRIAIIAHGDYQDKGHPYCTCHLDFTGDEKKLCNFVKTVKSTCGYDADECYELVLHEARTELSWTPGTQRSLVMIGDCNPHEPNYGLNKKKLDWRKEAKALGEMGVRIYGCQALNYGAATNFYRTIAKLTGGYHLNLDQFAAIQDFMMAICFNERGMDQLQAYEAEVKGRKKGGGMNRELHRLFDTLNGRTKSTFVAGDVDGDLTAVNPSRFQILHVDEKCAIKQFVQDNDLVFKAGQGFYEFTKPELISHKKEVVLVDKATGDMFTGPEACALIGAGGSSKIKPAALEKWRVFVQSTSYNRVLMPDTGFLYEVDPDK</sequence>
<feature type="compositionally biased region" description="Acidic residues" evidence="1">
    <location>
        <begin position="175"/>
        <end position="187"/>
    </location>
</feature>
<reference evidence="2" key="1">
    <citation type="submission" date="2022-03" db="EMBL/GenBank/DDBJ databases">
        <authorList>
            <person name="Martin C."/>
        </authorList>
    </citation>
    <scope>NUCLEOTIDE SEQUENCE</scope>
</reference>
<protein>
    <submittedName>
        <fullName evidence="2">Uncharacterized protein</fullName>
    </submittedName>
</protein>
<dbReference type="Gene3D" id="3.40.50.410">
    <property type="entry name" value="von Willebrand factor, type A domain"/>
    <property type="match status" value="1"/>
</dbReference>
<organism evidence="2 3">
    <name type="scientific">Owenia fusiformis</name>
    <name type="common">Polychaete worm</name>
    <dbReference type="NCBI Taxonomy" id="6347"/>
    <lineage>
        <taxon>Eukaryota</taxon>
        <taxon>Metazoa</taxon>
        <taxon>Spiralia</taxon>
        <taxon>Lophotrochozoa</taxon>
        <taxon>Annelida</taxon>
        <taxon>Polychaeta</taxon>
        <taxon>Sedentaria</taxon>
        <taxon>Canalipalpata</taxon>
        <taxon>Sabellida</taxon>
        <taxon>Oweniida</taxon>
        <taxon>Oweniidae</taxon>
        <taxon>Owenia</taxon>
    </lineage>
</organism>
<feature type="compositionally biased region" description="Low complexity" evidence="1">
    <location>
        <begin position="188"/>
        <end position="197"/>
    </location>
</feature>